<keyword evidence="10" id="KW-0969">Cilium</keyword>
<keyword evidence="7" id="KW-0975">Bacterial flagellum</keyword>
<dbReference type="PANTHER" id="PTHR38766:SF1">
    <property type="entry name" value="FLAGELLAR PROTEIN FLIO"/>
    <property type="match status" value="1"/>
</dbReference>
<proteinExistence type="inferred from homology"/>
<name>A0A1J5RB85_9ZZZZ</name>
<dbReference type="GO" id="GO:0009425">
    <property type="term" value="C:bacterial-type flagellum basal body"/>
    <property type="evidence" value="ECO:0007669"/>
    <property type="project" value="UniProtKB-SubCell"/>
</dbReference>
<dbReference type="PANTHER" id="PTHR38766">
    <property type="entry name" value="FLAGELLAR PROTEIN FLIO"/>
    <property type="match status" value="1"/>
</dbReference>
<comment type="caution">
    <text evidence="10">The sequence shown here is derived from an EMBL/GenBank/DDBJ whole genome shotgun (WGS) entry which is preliminary data.</text>
</comment>
<keyword evidence="6 9" id="KW-0472">Membrane</keyword>
<comment type="subcellular location">
    <subcellularLocation>
        <location evidence="1">Bacterial flagellum basal body</location>
    </subcellularLocation>
    <subcellularLocation>
        <location evidence="2">Cell membrane</location>
    </subcellularLocation>
</comment>
<evidence type="ECO:0000313" key="10">
    <source>
        <dbReference type="EMBL" id="OIQ93326.1"/>
    </source>
</evidence>
<keyword evidence="10" id="KW-0282">Flagellum</keyword>
<evidence type="ECO:0000256" key="1">
    <source>
        <dbReference type="ARBA" id="ARBA00004117"/>
    </source>
</evidence>
<dbReference type="AlphaFoldDB" id="A0A1J5RB85"/>
<dbReference type="EMBL" id="MLJW01000210">
    <property type="protein sequence ID" value="OIQ93326.1"/>
    <property type="molecule type" value="Genomic_DNA"/>
</dbReference>
<dbReference type="GO" id="GO:0044781">
    <property type="term" value="P:bacterial-type flagellum organization"/>
    <property type="evidence" value="ECO:0007669"/>
    <property type="project" value="InterPro"/>
</dbReference>
<protein>
    <submittedName>
        <fullName evidence="10">Flagellar protein FliO</fullName>
    </submittedName>
</protein>
<dbReference type="NCBIfam" id="TIGR03500">
    <property type="entry name" value="FliO_TIGR"/>
    <property type="match status" value="1"/>
</dbReference>
<evidence type="ECO:0000256" key="3">
    <source>
        <dbReference type="ARBA" id="ARBA00022475"/>
    </source>
</evidence>
<evidence type="ECO:0000256" key="9">
    <source>
        <dbReference type="SAM" id="Phobius"/>
    </source>
</evidence>
<evidence type="ECO:0000256" key="6">
    <source>
        <dbReference type="ARBA" id="ARBA00023136"/>
    </source>
</evidence>
<dbReference type="InterPro" id="IPR022781">
    <property type="entry name" value="Flagellar_biosynth_FliO"/>
</dbReference>
<feature type="transmembrane region" description="Helical" evidence="9">
    <location>
        <begin position="37"/>
        <end position="54"/>
    </location>
</feature>
<dbReference type="Pfam" id="PF04347">
    <property type="entry name" value="FliO"/>
    <property type="match status" value="1"/>
</dbReference>
<dbReference type="GO" id="GO:0005886">
    <property type="term" value="C:plasma membrane"/>
    <property type="evidence" value="ECO:0007669"/>
    <property type="project" value="UniProtKB-SubCell"/>
</dbReference>
<evidence type="ECO:0000256" key="5">
    <source>
        <dbReference type="ARBA" id="ARBA00022989"/>
    </source>
</evidence>
<gene>
    <name evidence="10" type="primary">fliO_4</name>
    <name evidence="10" type="ORF">GALL_247480</name>
</gene>
<accession>A0A1J5RB85</accession>
<keyword evidence="4 9" id="KW-0812">Transmembrane</keyword>
<keyword evidence="10" id="KW-0966">Cell projection</keyword>
<keyword evidence="5 9" id="KW-1133">Transmembrane helix</keyword>
<evidence type="ECO:0000256" key="2">
    <source>
        <dbReference type="ARBA" id="ARBA00004236"/>
    </source>
</evidence>
<evidence type="ECO:0000256" key="4">
    <source>
        <dbReference type="ARBA" id="ARBA00022692"/>
    </source>
</evidence>
<keyword evidence="3" id="KW-1003">Cell membrane</keyword>
<dbReference type="InterPro" id="IPR052205">
    <property type="entry name" value="FliO/MopB"/>
</dbReference>
<evidence type="ECO:0000256" key="8">
    <source>
        <dbReference type="ARBA" id="ARBA00037937"/>
    </source>
</evidence>
<sequence>MKLRVSRLLPWAIAVPRLAVAETARTPELGTTLVQMLLGLGVVLLLLFVSLYLLKRLTAPRGSAAGLLRVVAGTAVGTRERVVVLEVDDTWLVLGVTATNITPLTQLPRRQVPPTAASSKDFGGWLKQVMDRRNAP</sequence>
<reference evidence="10" key="1">
    <citation type="submission" date="2016-10" db="EMBL/GenBank/DDBJ databases">
        <title>Sequence of Gallionella enrichment culture.</title>
        <authorList>
            <person name="Poehlein A."/>
            <person name="Muehling M."/>
            <person name="Daniel R."/>
        </authorList>
    </citation>
    <scope>NUCLEOTIDE SEQUENCE</scope>
</reference>
<organism evidence="10">
    <name type="scientific">mine drainage metagenome</name>
    <dbReference type="NCBI Taxonomy" id="410659"/>
    <lineage>
        <taxon>unclassified sequences</taxon>
        <taxon>metagenomes</taxon>
        <taxon>ecological metagenomes</taxon>
    </lineage>
</organism>
<evidence type="ECO:0000256" key="7">
    <source>
        <dbReference type="ARBA" id="ARBA00023143"/>
    </source>
</evidence>
<comment type="similarity">
    <text evidence="8">Belongs to the FliO/MopB family.</text>
</comment>